<dbReference type="SUPFAM" id="SSF56047">
    <property type="entry name" value="Ribosomal protein S8"/>
    <property type="match status" value="1"/>
</dbReference>
<evidence type="ECO:0000256" key="2">
    <source>
        <dbReference type="ARBA" id="ARBA00022980"/>
    </source>
</evidence>
<dbReference type="GO" id="GO:0005840">
    <property type="term" value="C:ribosome"/>
    <property type="evidence" value="ECO:0007669"/>
    <property type="project" value="UniProtKB-KW"/>
</dbReference>
<evidence type="ECO:0000256" key="3">
    <source>
        <dbReference type="ARBA" id="ARBA00023274"/>
    </source>
</evidence>
<dbReference type="InterPro" id="IPR035987">
    <property type="entry name" value="Ribosomal_uS8_sf"/>
</dbReference>
<comment type="similarity">
    <text evidence="1 5 6">Belongs to the universal ribosomal protein uS8 family.</text>
</comment>
<dbReference type="GO" id="GO:1990904">
    <property type="term" value="C:ribonucleoprotein complex"/>
    <property type="evidence" value="ECO:0007669"/>
    <property type="project" value="UniProtKB-KW"/>
</dbReference>
<comment type="function">
    <text evidence="5">One of the primary rRNA binding proteins, it binds directly to 16S rRNA central domain where it helps coordinate assembly of the platform of the 30S subunit.</text>
</comment>
<protein>
    <recommendedName>
        <fullName evidence="4 5">Small ribosomal subunit protein uS8</fullName>
    </recommendedName>
</protein>
<proteinExistence type="inferred from homology"/>
<keyword evidence="2 5" id="KW-0689">Ribosomal protein</keyword>
<dbReference type="GO" id="GO:0003735">
    <property type="term" value="F:structural constituent of ribosome"/>
    <property type="evidence" value="ECO:0007669"/>
    <property type="project" value="InterPro"/>
</dbReference>
<dbReference type="STRING" id="1802685.A3C88_01340"/>
<evidence type="ECO:0000313" key="8">
    <source>
        <dbReference type="Proteomes" id="UP000178117"/>
    </source>
</evidence>
<dbReference type="PANTHER" id="PTHR11758">
    <property type="entry name" value="40S RIBOSOMAL PROTEIN S15A"/>
    <property type="match status" value="1"/>
</dbReference>
<dbReference type="Proteomes" id="UP000178117">
    <property type="component" value="Unassembled WGS sequence"/>
</dbReference>
<dbReference type="Gene3D" id="3.30.1490.10">
    <property type="match status" value="1"/>
</dbReference>
<dbReference type="EMBL" id="MGJZ01000006">
    <property type="protein sequence ID" value="OGN17695.1"/>
    <property type="molecule type" value="Genomic_DNA"/>
</dbReference>
<gene>
    <name evidence="5" type="primary">rpsH</name>
    <name evidence="7" type="ORF">A3C88_01340</name>
</gene>
<comment type="subunit">
    <text evidence="5">Part of the 30S ribosomal subunit. Contacts proteins S5 and S12.</text>
</comment>
<accession>A0A1F8FXC2</accession>
<dbReference type="HAMAP" id="MF_01302_B">
    <property type="entry name" value="Ribosomal_uS8_B"/>
    <property type="match status" value="1"/>
</dbReference>
<reference evidence="7 8" key="1">
    <citation type="journal article" date="2016" name="Nat. Commun.">
        <title>Thousands of microbial genomes shed light on interconnected biogeochemical processes in an aquifer system.</title>
        <authorList>
            <person name="Anantharaman K."/>
            <person name="Brown C.T."/>
            <person name="Hug L.A."/>
            <person name="Sharon I."/>
            <person name="Castelle C.J."/>
            <person name="Probst A.J."/>
            <person name="Thomas B.C."/>
            <person name="Singh A."/>
            <person name="Wilkins M.J."/>
            <person name="Karaoz U."/>
            <person name="Brodie E.L."/>
            <person name="Williams K.H."/>
            <person name="Hubbard S.S."/>
            <person name="Banfield J.F."/>
        </authorList>
    </citation>
    <scope>NUCLEOTIDE SEQUENCE [LARGE SCALE GENOMIC DNA]</scope>
</reference>
<dbReference type="GO" id="GO:0019843">
    <property type="term" value="F:rRNA binding"/>
    <property type="evidence" value="ECO:0007669"/>
    <property type="project" value="UniProtKB-UniRule"/>
</dbReference>
<dbReference type="GO" id="GO:0006412">
    <property type="term" value="P:translation"/>
    <property type="evidence" value="ECO:0007669"/>
    <property type="project" value="UniProtKB-UniRule"/>
</dbReference>
<evidence type="ECO:0000313" key="7">
    <source>
        <dbReference type="EMBL" id="OGN17695.1"/>
    </source>
</evidence>
<dbReference type="Gene3D" id="3.30.1370.30">
    <property type="match status" value="1"/>
</dbReference>
<evidence type="ECO:0000256" key="6">
    <source>
        <dbReference type="RuleBase" id="RU003660"/>
    </source>
</evidence>
<evidence type="ECO:0000256" key="4">
    <source>
        <dbReference type="ARBA" id="ARBA00035258"/>
    </source>
</evidence>
<comment type="caution">
    <text evidence="7">The sequence shown here is derived from an EMBL/GenBank/DDBJ whole genome shotgun (WGS) entry which is preliminary data.</text>
</comment>
<dbReference type="NCBIfam" id="NF001109">
    <property type="entry name" value="PRK00136.1"/>
    <property type="match status" value="1"/>
</dbReference>
<keyword evidence="5" id="KW-0699">rRNA-binding</keyword>
<dbReference type="AlphaFoldDB" id="A0A1F8FXC2"/>
<dbReference type="GO" id="GO:0005737">
    <property type="term" value="C:cytoplasm"/>
    <property type="evidence" value="ECO:0007669"/>
    <property type="project" value="UniProtKB-ARBA"/>
</dbReference>
<dbReference type="Pfam" id="PF00410">
    <property type="entry name" value="Ribosomal_S8"/>
    <property type="match status" value="1"/>
</dbReference>
<dbReference type="PROSITE" id="PS00053">
    <property type="entry name" value="RIBOSOMAL_S8"/>
    <property type="match status" value="1"/>
</dbReference>
<keyword evidence="3 5" id="KW-0687">Ribonucleoprotein</keyword>
<organism evidence="7 8">
    <name type="scientific">Candidatus Yanofskybacteria bacterium RIFCSPHIGHO2_02_FULL_50_12</name>
    <dbReference type="NCBI Taxonomy" id="1802685"/>
    <lineage>
        <taxon>Bacteria</taxon>
        <taxon>Candidatus Yanofskyibacteriota</taxon>
    </lineage>
</organism>
<sequence>MVMVDPISDMLIRIKNAQAVRHEQVSMPFSKMKWAVASILKDTGYVSDIERKKKPAKPGRLVSAGADSEKKSEHEHLILTLKYQQGLGAVSGMKMVSKPSRRMYLKTNEIHPVRSGHGIAILSTSKGVMSSREAKKQGLGGEIICEVW</sequence>
<dbReference type="InterPro" id="IPR047863">
    <property type="entry name" value="Ribosomal_uS8_CS"/>
</dbReference>
<dbReference type="InterPro" id="IPR000630">
    <property type="entry name" value="Ribosomal_uS8"/>
</dbReference>
<dbReference type="FunFam" id="3.30.1490.10:FF:000001">
    <property type="entry name" value="30S ribosomal protein S8"/>
    <property type="match status" value="1"/>
</dbReference>
<keyword evidence="5" id="KW-0694">RNA-binding</keyword>
<name>A0A1F8FXC2_9BACT</name>
<evidence type="ECO:0000256" key="1">
    <source>
        <dbReference type="ARBA" id="ARBA00006471"/>
    </source>
</evidence>
<evidence type="ECO:0000256" key="5">
    <source>
        <dbReference type="HAMAP-Rule" id="MF_01302"/>
    </source>
</evidence>